<organism evidence="1 2">
    <name type="scientific">Bradyrhizobium elkanii</name>
    <dbReference type="NCBI Taxonomy" id="29448"/>
    <lineage>
        <taxon>Bacteria</taxon>
        <taxon>Pseudomonadati</taxon>
        <taxon>Pseudomonadota</taxon>
        <taxon>Alphaproteobacteria</taxon>
        <taxon>Hyphomicrobiales</taxon>
        <taxon>Nitrobacteraceae</taxon>
        <taxon>Bradyrhizobium</taxon>
    </lineage>
</organism>
<comment type="caution">
    <text evidence="1">The sequence shown here is derived from an EMBL/GenBank/DDBJ whole genome shotgun (WGS) entry which is preliminary data.</text>
</comment>
<name>A0ABV4FBM7_BRAEL</name>
<gene>
    <name evidence="1" type="ORF">ABIF29_007263</name>
</gene>
<evidence type="ECO:0000313" key="1">
    <source>
        <dbReference type="EMBL" id="MEY9320464.1"/>
    </source>
</evidence>
<protein>
    <submittedName>
        <fullName evidence="1">Uncharacterized protein</fullName>
    </submittedName>
</protein>
<keyword evidence="2" id="KW-1185">Reference proteome</keyword>
<proteinExistence type="predicted"/>
<accession>A0ABV4FBM7</accession>
<sequence length="53" mass="5976">MAGTTKEVPAKIKEQVTRILDDMEKDTPLSEGSYELNNALKPSWAITWNTKPK</sequence>
<dbReference type="EMBL" id="JBGBZA010000002">
    <property type="protein sequence ID" value="MEY9320464.1"/>
    <property type="molecule type" value="Genomic_DNA"/>
</dbReference>
<dbReference type="RefSeq" id="WP_253576868.1">
    <property type="nucleotide sequence ID" value="NZ_CP126026.1"/>
</dbReference>
<reference evidence="1 2" key="1">
    <citation type="submission" date="2024-07" db="EMBL/GenBank/DDBJ databases">
        <title>Genomic Encyclopedia of Type Strains, Phase V (KMG-V): Genome sequencing to study the core and pangenomes of soil and plant-associated prokaryotes.</title>
        <authorList>
            <person name="Whitman W."/>
        </authorList>
    </citation>
    <scope>NUCLEOTIDE SEQUENCE [LARGE SCALE GENOMIC DNA]</scope>
    <source>
        <strain evidence="1 2">USDA 415</strain>
    </source>
</reference>
<dbReference type="Proteomes" id="UP001565471">
    <property type="component" value="Unassembled WGS sequence"/>
</dbReference>
<evidence type="ECO:0000313" key="2">
    <source>
        <dbReference type="Proteomes" id="UP001565471"/>
    </source>
</evidence>